<dbReference type="EMBL" id="JH687929">
    <property type="protein sequence ID" value="EJD34661.1"/>
    <property type="molecule type" value="Genomic_DNA"/>
</dbReference>
<feature type="chain" id="PRO_5003732654" evidence="1">
    <location>
        <begin position="20"/>
        <end position="105"/>
    </location>
</feature>
<evidence type="ECO:0000313" key="3">
    <source>
        <dbReference type="Proteomes" id="UP000006514"/>
    </source>
</evidence>
<gene>
    <name evidence="2" type="ORF">AURDEDRAFT_176296</name>
</gene>
<keyword evidence="1" id="KW-0732">Signal</keyword>
<evidence type="ECO:0000313" key="2">
    <source>
        <dbReference type="EMBL" id="EJD34661.1"/>
    </source>
</evidence>
<name>J0D6W0_AURST</name>
<keyword evidence="3" id="KW-1185">Reference proteome</keyword>
<sequence length="105" mass="10853">MHFASFAVLALLATVPTNAFIAWSGDACNGAQGATVACDGTCFSFSGRHSFRAGTPGASHCVALFVNSGCSGQRFNFTNQQNQCTNVNTGTAINSFRCFRGAGCA</sequence>
<dbReference type="KEGG" id="adl:AURDEDRAFT_176296"/>
<protein>
    <submittedName>
        <fullName evidence="2">Uncharacterized protein</fullName>
    </submittedName>
</protein>
<dbReference type="Proteomes" id="UP000006514">
    <property type="component" value="Unassembled WGS sequence"/>
</dbReference>
<feature type="signal peptide" evidence="1">
    <location>
        <begin position="1"/>
        <end position="19"/>
    </location>
</feature>
<dbReference type="OrthoDB" id="5429515at2759"/>
<proteinExistence type="predicted"/>
<reference evidence="3" key="1">
    <citation type="journal article" date="2012" name="Science">
        <title>The Paleozoic origin of enzymatic lignin decomposition reconstructed from 31 fungal genomes.</title>
        <authorList>
            <person name="Floudas D."/>
            <person name="Binder M."/>
            <person name="Riley R."/>
            <person name="Barry K."/>
            <person name="Blanchette R.A."/>
            <person name="Henrissat B."/>
            <person name="Martinez A.T."/>
            <person name="Otillar R."/>
            <person name="Spatafora J.W."/>
            <person name="Yadav J.S."/>
            <person name="Aerts A."/>
            <person name="Benoit I."/>
            <person name="Boyd A."/>
            <person name="Carlson A."/>
            <person name="Copeland A."/>
            <person name="Coutinho P.M."/>
            <person name="de Vries R.P."/>
            <person name="Ferreira P."/>
            <person name="Findley K."/>
            <person name="Foster B."/>
            <person name="Gaskell J."/>
            <person name="Glotzer D."/>
            <person name="Gorecki P."/>
            <person name="Heitman J."/>
            <person name="Hesse C."/>
            <person name="Hori C."/>
            <person name="Igarashi K."/>
            <person name="Jurgens J.A."/>
            <person name="Kallen N."/>
            <person name="Kersten P."/>
            <person name="Kohler A."/>
            <person name="Kuees U."/>
            <person name="Kumar T.K.A."/>
            <person name="Kuo A."/>
            <person name="LaButti K."/>
            <person name="Larrondo L.F."/>
            <person name="Lindquist E."/>
            <person name="Ling A."/>
            <person name="Lombard V."/>
            <person name="Lucas S."/>
            <person name="Lundell T."/>
            <person name="Martin R."/>
            <person name="McLaughlin D.J."/>
            <person name="Morgenstern I."/>
            <person name="Morin E."/>
            <person name="Murat C."/>
            <person name="Nagy L.G."/>
            <person name="Nolan M."/>
            <person name="Ohm R.A."/>
            <person name="Patyshakuliyeva A."/>
            <person name="Rokas A."/>
            <person name="Ruiz-Duenas F.J."/>
            <person name="Sabat G."/>
            <person name="Salamov A."/>
            <person name="Samejima M."/>
            <person name="Schmutz J."/>
            <person name="Slot J.C."/>
            <person name="St John F."/>
            <person name="Stenlid J."/>
            <person name="Sun H."/>
            <person name="Sun S."/>
            <person name="Syed K."/>
            <person name="Tsang A."/>
            <person name="Wiebenga A."/>
            <person name="Young D."/>
            <person name="Pisabarro A."/>
            <person name="Eastwood D.C."/>
            <person name="Martin F."/>
            <person name="Cullen D."/>
            <person name="Grigoriev I.V."/>
            <person name="Hibbett D.S."/>
        </authorList>
    </citation>
    <scope>NUCLEOTIDE SEQUENCE [LARGE SCALE GENOMIC DNA]</scope>
    <source>
        <strain evidence="3">TFB10046</strain>
    </source>
</reference>
<dbReference type="OMA" id="QNEDGNC"/>
<dbReference type="AlphaFoldDB" id="J0D6W0"/>
<accession>J0D6W0</accession>
<organism evidence="2 3">
    <name type="scientific">Auricularia subglabra (strain TFB-10046 / SS5)</name>
    <name type="common">White-rot fungus</name>
    <name type="synonym">Auricularia delicata (strain TFB10046)</name>
    <dbReference type="NCBI Taxonomy" id="717982"/>
    <lineage>
        <taxon>Eukaryota</taxon>
        <taxon>Fungi</taxon>
        <taxon>Dikarya</taxon>
        <taxon>Basidiomycota</taxon>
        <taxon>Agaricomycotina</taxon>
        <taxon>Agaricomycetes</taxon>
        <taxon>Auriculariales</taxon>
        <taxon>Auriculariaceae</taxon>
        <taxon>Auricularia</taxon>
    </lineage>
</organism>
<dbReference type="InParanoid" id="J0D6W0"/>
<evidence type="ECO:0000256" key="1">
    <source>
        <dbReference type="SAM" id="SignalP"/>
    </source>
</evidence>